<reference evidence="1 2" key="1">
    <citation type="journal article" date="2011" name="BMC Genomics">
        <title>Complete genome sequence of Corynebacterium variabile DSM 44702 isolated from the surface of smear-ripened cheeses and insights into cheese ripening and flavor generation.</title>
        <authorList>
            <person name="Schroeder J."/>
            <person name="Maus I."/>
            <person name="Trost E."/>
            <person name="Tauch A."/>
        </authorList>
    </citation>
    <scope>NUCLEOTIDE SEQUENCE [LARGE SCALE GENOMIC DNA]</scope>
    <source>
        <strain evidence="2">DSM 44702 / JCM 12073 / NCIMB 30131</strain>
    </source>
</reference>
<name>G0HB07_CORVD</name>
<dbReference type="HOGENOM" id="CLU_2648370_0_0_11"/>
<dbReference type="Proteomes" id="UP000006659">
    <property type="component" value="Chromosome"/>
</dbReference>
<evidence type="ECO:0000313" key="2">
    <source>
        <dbReference type="Proteomes" id="UP000006659"/>
    </source>
</evidence>
<evidence type="ECO:0000313" key="1">
    <source>
        <dbReference type="EMBL" id="AEK36132.1"/>
    </source>
</evidence>
<protein>
    <submittedName>
        <fullName evidence="1">Uncharacterized protein</fullName>
    </submittedName>
</protein>
<sequence>MSDDAGSTTYETAEERKQWLRARVRQARAQAIMNDTAKGDILPRWVYEGAGVEVPPNATDELQRAPKKRHWWQFNR</sequence>
<accession>G0HB07</accession>
<dbReference type="RefSeq" id="WP_014009320.1">
    <property type="nucleotide sequence ID" value="NC_015859.1"/>
</dbReference>
<dbReference type="AlphaFoldDB" id="G0HB07"/>
<dbReference type="KEGG" id="cva:CVAR_0779"/>
<dbReference type="eggNOG" id="ENOG5030MD1">
    <property type="taxonomic scope" value="Bacteria"/>
</dbReference>
<gene>
    <name evidence="1" type="ordered locus">CVAR_0779</name>
</gene>
<dbReference type="EMBL" id="CP002917">
    <property type="protein sequence ID" value="AEK36132.1"/>
    <property type="molecule type" value="Genomic_DNA"/>
</dbReference>
<proteinExistence type="predicted"/>
<organism evidence="1 2">
    <name type="scientific">Corynebacterium variabile (strain DSM 44702 / CIP 107183 / JCM 12073 / NCIMB 30131)</name>
    <name type="common">Corynebacterium mooreparkense</name>
    <dbReference type="NCBI Taxonomy" id="858619"/>
    <lineage>
        <taxon>Bacteria</taxon>
        <taxon>Bacillati</taxon>
        <taxon>Actinomycetota</taxon>
        <taxon>Actinomycetes</taxon>
        <taxon>Mycobacteriales</taxon>
        <taxon>Corynebacteriaceae</taxon>
        <taxon>Corynebacterium</taxon>
    </lineage>
</organism>